<keyword evidence="7" id="KW-0503">Monooxygenase</keyword>
<evidence type="ECO:0000256" key="2">
    <source>
        <dbReference type="ARBA" id="ARBA00022630"/>
    </source>
</evidence>
<keyword evidence="4" id="KW-0560">Oxidoreductase</keyword>
<dbReference type="SUPFAM" id="SSF54373">
    <property type="entry name" value="FAD-linked reductases, C-terminal domain"/>
    <property type="match status" value="1"/>
</dbReference>
<proteinExistence type="predicted"/>
<feature type="domain" description="FAD-binding" evidence="6">
    <location>
        <begin position="6"/>
        <end position="338"/>
    </location>
</feature>
<dbReference type="GO" id="GO:0004497">
    <property type="term" value="F:monooxygenase activity"/>
    <property type="evidence" value="ECO:0007669"/>
    <property type="project" value="UniProtKB-KW"/>
</dbReference>
<dbReference type="RefSeq" id="WP_321550402.1">
    <property type="nucleotide sequence ID" value="NZ_JAXIVS010000015.1"/>
</dbReference>
<dbReference type="Pfam" id="PF01494">
    <property type="entry name" value="FAD_binding_3"/>
    <property type="match status" value="1"/>
</dbReference>
<organism evidence="7 8">
    <name type="scientific">Hyalangium rubrum</name>
    <dbReference type="NCBI Taxonomy" id="3103134"/>
    <lineage>
        <taxon>Bacteria</taxon>
        <taxon>Pseudomonadati</taxon>
        <taxon>Myxococcota</taxon>
        <taxon>Myxococcia</taxon>
        <taxon>Myxococcales</taxon>
        <taxon>Cystobacterineae</taxon>
        <taxon>Archangiaceae</taxon>
        <taxon>Hyalangium</taxon>
    </lineage>
</organism>
<comment type="cofactor">
    <cofactor evidence="1">
        <name>FAD</name>
        <dbReference type="ChEBI" id="CHEBI:57692"/>
    </cofactor>
</comment>
<gene>
    <name evidence="7" type="ORF">SYV04_35240</name>
</gene>
<dbReference type="Proteomes" id="UP001291309">
    <property type="component" value="Unassembled WGS sequence"/>
</dbReference>
<evidence type="ECO:0000256" key="3">
    <source>
        <dbReference type="ARBA" id="ARBA00022827"/>
    </source>
</evidence>
<dbReference type="SUPFAM" id="SSF51905">
    <property type="entry name" value="FAD/NAD(P)-binding domain"/>
    <property type="match status" value="1"/>
</dbReference>
<evidence type="ECO:0000256" key="1">
    <source>
        <dbReference type="ARBA" id="ARBA00001974"/>
    </source>
</evidence>
<dbReference type="InterPro" id="IPR002938">
    <property type="entry name" value="FAD-bd"/>
</dbReference>
<dbReference type="PRINTS" id="PR00420">
    <property type="entry name" value="RNGMNOXGNASE"/>
</dbReference>
<dbReference type="Gene3D" id="3.50.50.60">
    <property type="entry name" value="FAD/NAD(P)-binding domain"/>
    <property type="match status" value="1"/>
</dbReference>
<dbReference type="PANTHER" id="PTHR46496">
    <property type="match status" value="1"/>
</dbReference>
<keyword evidence="3" id="KW-0274">FAD</keyword>
<reference evidence="7 8" key="1">
    <citation type="submission" date="2023-12" db="EMBL/GenBank/DDBJ databases">
        <title>the genome sequence of Hyalangium sp. s54d21.</title>
        <authorList>
            <person name="Zhang X."/>
        </authorList>
    </citation>
    <scope>NUCLEOTIDE SEQUENCE [LARGE SCALE GENOMIC DNA]</scope>
    <source>
        <strain evidence="8">s54d21</strain>
    </source>
</reference>
<dbReference type="PANTHER" id="PTHR46496:SF1">
    <property type="entry name" value="ZEAXANTHIN EPOXIDASE, CHLOROPLASTIC"/>
    <property type="match status" value="1"/>
</dbReference>
<accession>A0ABU5HDZ0</accession>
<evidence type="ECO:0000256" key="5">
    <source>
        <dbReference type="SAM" id="Phobius"/>
    </source>
</evidence>
<keyword evidence="5" id="KW-0472">Membrane</keyword>
<keyword evidence="2" id="KW-0285">Flavoprotein</keyword>
<keyword evidence="5" id="KW-1133">Transmembrane helix</keyword>
<evidence type="ECO:0000259" key="6">
    <source>
        <dbReference type="Pfam" id="PF01494"/>
    </source>
</evidence>
<evidence type="ECO:0000313" key="7">
    <source>
        <dbReference type="EMBL" id="MDY7231696.1"/>
    </source>
</evidence>
<keyword evidence="8" id="KW-1185">Reference proteome</keyword>
<evidence type="ECO:0000256" key="4">
    <source>
        <dbReference type="ARBA" id="ARBA00023002"/>
    </source>
</evidence>
<feature type="transmembrane region" description="Helical" evidence="5">
    <location>
        <begin position="6"/>
        <end position="23"/>
    </location>
</feature>
<dbReference type="EMBL" id="JAXIVS010000015">
    <property type="protein sequence ID" value="MDY7231696.1"/>
    <property type="molecule type" value="Genomic_DNA"/>
</dbReference>
<keyword evidence="5" id="KW-0812">Transmembrane</keyword>
<protein>
    <submittedName>
        <fullName evidence="7">FAD-dependent monooxygenase</fullName>
    </submittedName>
</protein>
<comment type="caution">
    <text evidence="7">The sequence shown here is derived from an EMBL/GenBank/DDBJ whole genome shotgun (WGS) entry which is preliminary data.</text>
</comment>
<dbReference type="InterPro" id="IPR036188">
    <property type="entry name" value="FAD/NAD-bd_sf"/>
</dbReference>
<name>A0ABU5HDZ0_9BACT</name>
<sequence length="384" mass="41031">MDTNRTILIAGAGIGGLTLGVALRRAGFSVRVFERAATLRPIGAGITMQANAMLAFRTIGVDAAVAAAGHVMQRGSIQDQQGRTLGTMLVGEMAEELGAPMIAIHRARLQETLQEALGSESLTLGVKVVSFRDEPGGLFVRLSDGSEVQGDLLVGADGLRSVVRAQLLNDGEPRYAGYTSWRGVCEVPGIADPSATSESWGRGARFGIVPIDGGRTYWFATANAPQGGIDAPDSRTELLSRFSDWHAPIRALIENTQAAAIVRTDILDRPPVPHWSRGRVVLLGDAAHPMTPNMGQGGGQAVEDAVVLARCLAREAELPTALSRYEALRVPRANDFVVRSRRLGGVAQWENAAARWVRNRIFALTPPSSIRSTMRRALTFTPGP</sequence>
<evidence type="ECO:0000313" key="8">
    <source>
        <dbReference type="Proteomes" id="UP001291309"/>
    </source>
</evidence>